<dbReference type="Pfam" id="PF26551">
    <property type="entry name" value="DUF8180"/>
    <property type="match status" value="1"/>
</dbReference>
<organism evidence="2 3">
    <name type="scientific">Thermodesulfatator indicus (strain DSM 15286 / JCM 11887 / CIR29812)</name>
    <dbReference type="NCBI Taxonomy" id="667014"/>
    <lineage>
        <taxon>Bacteria</taxon>
        <taxon>Pseudomonadati</taxon>
        <taxon>Thermodesulfobacteriota</taxon>
        <taxon>Thermodesulfobacteria</taxon>
        <taxon>Thermodesulfobacteriales</taxon>
        <taxon>Thermodesulfatatoraceae</taxon>
        <taxon>Thermodesulfatator</taxon>
    </lineage>
</organism>
<dbReference type="InParanoid" id="F8AB01"/>
<sequence>MATWKEKLVKIKHHWEEHLQEHAEEFQKWANNLEEEGEKESAEKLRQAAELLLKVKETLPS</sequence>
<reference evidence="3" key="1">
    <citation type="submission" date="2011-04" db="EMBL/GenBank/DDBJ databases">
        <title>The complete genome of Thermodesulfatator indicus DSM 15286.</title>
        <authorList>
            <person name="Lucas S."/>
            <person name="Copeland A."/>
            <person name="Lapidus A."/>
            <person name="Bruce D."/>
            <person name="Goodwin L."/>
            <person name="Pitluck S."/>
            <person name="Peters L."/>
            <person name="Kyrpides N."/>
            <person name="Mavromatis K."/>
            <person name="Pagani I."/>
            <person name="Ivanova N."/>
            <person name="Saunders L."/>
            <person name="Detter J.C."/>
            <person name="Tapia R."/>
            <person name="Han C."/>
            <person name="Land M."/>
            <person name="Hauser L."/>
            <person name="Markowitz V."/>
            <person name="Cheng J.-F."/>
            <person name="Hugenholtz P."/>
            <person name="Woyke T."/>
            <person name="Wu D."/>
            <person name="Spring S."/>
            <person name="Schroeder M."/>
            <person name="Brambilla E."/>
            <person name="Klenk H.-P."/>
            <person name="Eisen J.A."/>
        </authorList>
    </citation>
    <scope>NUCLEOTIDE SEQUENCE [LARGE SCALE GENOMIC DNA]</scope>
    <source>
        <strain evidence="3">DSM 15286 / JCM 11887 / CIR29812</strain>
    </source>
</reference>
<evidence type="ECO:0000313" key="3">
    <source>
        <dbReference type="Proteomes" id="UP000006793"/>
    </source>
</evidence>
<feature type="domain" description="DUF8180" evidence="1">
    <location>
        <begin position="13"/>
        <end position="59"/>
    </location>
</feature>
<name>F8AB01_THEID</name>
<accession>F8AB01</accession>
<dbReference type="Proteomes" id="UP000006793">
    <property type="component" value="Chromosome"/>
</dbReference>
<dbReference type="STRING" id="667014.Thein_0485"/>
<dbReference type="RefSeq" id="WP_013907112.1">
    <property type="nucleotide sequence ID" value="NC_015681.1"/>
</dbReference>
<keyword evidence="3" id="KW-1185">Reference proteome</keyword>
<dbReference type="AlphaFoldDB" id="F8AB01"/>
<dbReference type="PaxDb" id="667014-Thein_0485"/>
<protein>
    <recommendedName>
        <fullName evidence="1">DUF8180 domain-containing protein</fullName>
    </recommendedName>
</protein>
<gene>
    <name evidence="2" type="ordered locus">Thein_0485</name>
</gene>
<dbReference type="InterPro" id="IPR058493">
    <property type="entry name" value="DUF8180"/>
</dbReference>
<evidence type="ECO:0000259" key="1">
    <source>
        <dbReference type="Pfam" id="PF26551"/>
    </source>
</evidence>
<dbReference type="HOGENOM" id="CLU_2921274_0_0_0"/>
<proteinExistence type="predicted"/>
<dbReference type="KEGG" id="tid:Thein_0485"/>
<dbReference type="EMBL" id="CP002683">
    <property type="protein sequence ID" value="AEH44367.1"/>
    <property type="molecule type" value="Genomic_DNA"/>
</dbReference>
<evidence type="ECO:0000313" key="2">
    <source>
        <dbReference type="EMBL" id="AEH44367.1"/>
    </source>
</evidence>
<reference evidence="2 3" key="2">
    <citation type="journal article" date="2012" name="Stand. Genomic Sci.">
        <title>Complete genome sequence of the thermophilic sulfate-reducing ocean bacterium Thermodesulfatator indicus type strain (CIR29812(T)).</title>
        <authorList>
            <person name="Anderson I."/>
            <person name="Saunders E."/>
            <person name="Lapidus A."/>
            <person name="Nolan M."/>
            <person name="Lucas S."/>
            <person name="Tice H."/>
            <person name="Del Rio T.G."/>
            <person name="Cheng J.F."/>
            <person name="Han C."/>
            <person name="Tapia R."/>
            <person name="Goodwin L.A."/>
            <person name="Pitluck S."/>
            <person name="Liolios K."/>
            <person name="Mavromatis K."/>
            <person name="Pagani I."/>
            <person name="Ivanova N."/>
            <person name="Mikhailova N."/>
            <person name="Pati A."/>
            <person name="Chen A."/>
            <person name="Palaniappan K."/>
            <person name="Land M."/>
            <person name="Hauser L."/>
            <person name="Jeffries C.D."/>
            <person name="Chang Y.J."/>
            <person name="Brambilla E.M."/>
            <person name="Rohde M."/>
            <person name="Spring S."/>
            <person name="Goker M."/>
            <person name="Detter J.C."/>
            <person name="Woyke T."/>
            <person name="Bristow J."/>
            <person name="Eisen J.A."/>
            <person name="Markowitz V."/>
            <person name="Hugenholtz P."/>
            <person name="Kyrpides N.C."/>
            <person name="Klenk H.P."/>
        </authorList>
    </citation>
    <scope>NUCLEOTIDE SEQUENCE [LARGE SCALE GENOMIC DNA]</scope>
    <source>
        <strain evidence="3">DSM 15286 / JCM 11887 / CIR29812</strain>
    </source>
</reference>